<dbReference type="InterPro" id="IPR048395">
    <property type="entry name" value="Glyco_hydro_31_C"/>
</dbReference>
<comment type="caution">
    <text evidence="7">Lacks conserved residue(s) required for the propagation of feature annotation.</text>
</comment>
<keyword evidence="3 8" id="KW-0378">Hydrolase</keyword>
<dbReference type="PANTHER" id="PTHR22762">
    <property type="entry name" value="ALPHA-GLUCOSIDASE"/>
    <property type="match status" value="1"/>
</dbReference>
<dbReference type="InterPro" id="IPR030458">
    <property type="entry name" value="Glyco_hydro_31_AS"/>
</dbReference>
<dbReference type="PROSITE" id="PS51448">
    <property type="entry name" value="P_TREFOIL_2"/>
    <property type="match status" value="1"/>
</dbReference>
<dbReference type="InterPro" id="IPR017853">
    <property type="entry name" value="GH"/>
</dbReference>
<evidence type="ECO:0000256" key="7">
    <source>
        <dbReference type="PROSITE-ProRule" id="PRU00779"/>
    </source>
</evidence>
<name>A0A1X7UKX4_AMPQE</name>
<evidence type="ECO:0000259" key="10">
    <source>
        <dbReference type="PROSITE" id="PS51448"/>
    </source>
</evidence>
<evidence type="ECO:0000256" key="8">
    <source>
        <dbReference type="RuleBase" id="RU361185"/>
    </source>
</evidence>
<evidence type="ECO:0000256" key="2">
    <source>
        <dbReference type="ARBA" id="ARBA00007806"/>
    </source>
</evidence>
<dbReference type="OMA" id="CEDAIAW"/>
<organism evidence="11">
    <name type="scientific">Amphimedon queenslandica</name>
    <name type="common">Sponge</name>
    <dbReference type="NCBI Taxonomy" id="400682"/>
    <lineage>
        <taxon>Eukaryota</taxon>
        <taxon>Metazoa</taxon>
        <taxon>Porifera</taxon>
        <taxon>Demospongiae</taxon>
        <taxon>Heteroscleromorpha</taxon>
        <taxon>Haplosclerida</taxon>
        <taxon>Niphatidae</taxon>
        <taxon>Amphimedon</taxon>
    </lineage>
</organism>
<evidence type="ECO:0000256" key="1">
    <source>
        <dbReference type="ARBA" id="ARBA00004370"/>
    </source>
</evidence>
<dbReference type="GO" id="GO:0016020">
    <property type="term" value="C:membrane"/>
    <property type="evidence" value="ECO:0007669"/>
    <property type="project" value="UniProtKB-SubCell"/>
</dbReference>
<gene>
    <name evidence="11" type="primary">100634817</name>
</gene>
<dbReference type="eggNOG" id="KOG1065">
    <property type="taxonomic scope" value="Eukaryota"/>
</dbReference>
<dbReference type="InParanoid" id="A0A1X7UKX4"/>
<feature type="transmembrane region" description="Helical" evidence="9">
    <location>
        <begin position="36"/>
        <end position="59"/>
    </location>
</feature>
<dbReference type="EnsemblMetazoa" id="Aqu2.1.28087_001">
    <property type="protein sequence ID" value="Aqu2.1.28087_001"/>
    <property type="gene ID" value="Aqu2.1.28087"/>
</dbReference>
<dbReference type="Pfam" id="PF13802">
    <property type="entry name" value="Gal_mutarotas_2"/>
    <property type="match status" value="1"/>
</dbReference>
<evidence type="ECO:0000256" key="5">
    <source>
        <dbReference type="ARBA" id="ARBA00023180"/>
    </source>
</evidence>
<comment type="subcellular location">
    <subcellularLocation>
        <location evidence="1">Membrane</location>
    </subcellularLocation>
</comment>
<keyword evidence="12" id="KW-1185">Reference proteome</keyword>
<dbReference type="Gene3D" id="2.60.40.1760">
    <property type="entry name" value="glycosyl hydrolase (family 31)"/>
    <property type="match status" value="1"/>
</dbReference>
<dbReference type="OrthoDB" id="1334205at2759"/>
<dbReference type="SUPFAM" id="SSF51445">
    <property type="entry name" value="(Trans)glycosidases"/>
    <property type="match status" value="1"/>
</dbReference>
<keyword evidence="4 9" id="KW-0472">Membrane</keyword>
<dbReference type="KEGG" id="aqu:100634817"/>
<dbReference type="InterPro" id="IPR000519">
    <property type="entry name" value="P_trefoil_dom"/>
</dbReference>
<dbReference type="FunFam" id="3.20.20.80:FF:000016">
    <property type="entry name" value="Maltase-glucoamylase, intestinal"/>
    <property type="match status" value="1"/>
</dbReference>
<comment type="similarity">
    <text evidence="2 8">Belongs to the glycosyl hydrolase 31 family.</text>
</comment>
<proteinExistence type="inferred from homology"/>
<reference evidence="12" key="1">
    <citation type="journal article" date="2010" name="Nature">
        <title>The Amphimedon queenslandica genome and the evolution of animal complexity.</title>
        <authorList>
            <person name="Srivastava M."/>
            <person name="Simakov O."/>
            <person name="Chapman J."/>
            <person name="Fahey B."/>
            <person name="Gauthier M.E."/>
            <person name="Mitros T."/>
            <person name="Richards G.S."/>
            <person name="Conaco C."/>
            <person name="Dacre M."/>
            <person name="Hellsten U."/>
            <person name="Larroux C."/>
            <person name="Putnam N.H."/>
            <person name="Stanke M."/>
            <person name="Adamska M."/>
            <person name="Darling A."/>
            <person name="Degnan S.M."/>
            <person name="Oakley T.H."/>
            <person name="Plachetzki D.C."/>
            <person name="Zhai Y."/>
            <person name="Adamski M."/>
            <person name="Calcino A."/>
            <person name="Cummins S.F."/>
            <person name="Goodstein D.M."/>
            <person name="Harris C."/>
            <person name="Jackson D.J."/>
            <person name="Leys S.P."/>
            <person name="Shu S."/>
            <person name="Woodcroft B.J."/>
            <person name="Vervoort M."/>
            <person name="Kosik K.S."/>
            <person name="Manning G."/>
            <person name="Degnan B.M."/>
            <person name="Rokhsar D.S."/>
        </authorList>
    </citation>
    <scope>NUCLEOTIDE SEQUENCE [LARGE SCALE GENOMIC DNA]</scope>
</reference>
<dbReference type="EnsemblMetazoa" id="XM_019998176.1">
    <property type="protein sequence ID" value="XP_019853735.1"/>
    <property type="gene ID" value="LOC100634817"/>
</dbReference>
<dbReference type="InterPro" id="IPR000322">
    <property type="entry name" value="Glyco_hydro_31_TIM"/>
</dbReference>
<dbReference type="GO" id="GO:0005975">
    <property type="term" value="P:carbohydrate metabolic process"/>
    <property type="evidence" value="ECO:0007669"/>
    <property type="project" value="InterPro"/>
</dbReference>
<keyword evidence="6 8" id="KW-0326">Glycosidase</keyword>
<dbReference type="GO" id="GO:0004558">
    <property type="term" value="F:alpha-1,4-glucosidase activity"/>
    <property type="evidence" value="ECO:0007669"/>
    <property type="project" value="TreeGrafter"/>
</dbReference>
<dbReference type="Gene3D" id="2.60.40.1180">
    <property type="entry name" value="Golgi alpha-mannosidase II"/>
    <property type="match status" value="2"/>
</dbReference>
<evidence type="ECO:0000313" key="12">
    <source>
        <dbReference type="Proteomes" id="UP000007879"/>
    </source>
</evidence>
<protein>
    <recommendedName>
        <fullName evidence="10">P-type domain-containing protein</fullName>
    </recommendedName>
</protein>
<keyword evidence="5" id="KW-0325">Glycoprotein</keyword>
<dbReference type="SUPFAM" id="SSF51011">
    <property type="entry name" value="Glycosyl hydrolase domain"/>
    <property type="match status" value="1"/>
</dbReference>
<dbReference type="GO" id="GO:0030246">
    <property type="term" value="F:carbohydrate binding"/>
    <property type="evidence" value="ECO:0007669"/>
    <property type="project" value="InterPro"/>
</dbReference>
<dbReference type="CDD" id="cd14752">
    <property type="entry name" value="GH31_N"/>
    <property type="match status" value="1"/>
</dbReference>
<evidence type="ECO:0000256" key="3">
    <source>
        <dbReference type="ARBA" id="ARBA00022801"/>
    </source>
</evidence>
<dbReference type="PROSITE" id="PS00129">
    <property type="entry name" value="GLYCOSYL_HYDROL_F31_1"/>
    <property type="match status" value="1"/>
</dbReference>
<dbReference type="AlphaFoldDB" id="A0A1X7UKX4"/>
<dbReference type="SUPFAM" id="SSF74650">
    <property type="entry name" value="Galactose mutarotase-like"/>
    <property type="match status" value="1"/>
</dbReference>
<dbReference type="Gene3D" id="3.20.20.80">
    <property type="entry name" value="Glycosidases"/>
    <property type="match status" value="1"/>
</dbReference>
<dbReference type="PANTHER" id="PTHR22762:SF131">
    <property type="entry name" value="GLYCOSIDE HYDROLASE FAMILY 31 N-TERMINAL DOMAIN-CONTAINING PROTEIN"/>
    <property type="match status" value="1"/>
</dbReference>
<dbReference type="Pfam" id="PF01055">
    <property type="entry name" value="Glyco_hydro_31_2nd"/>
    <property type="match status" value="1"/>
</dbReference>
<keyword evidence="9" id="KW-1133">Transmembrane helix</keyword>
<keyword evidence="9" id="KW-0812">Transmembrane</keyword>
<dbReference type="STRING" id="400682.A0A1X7UKX4"/>
<evidence type="ECO:0000313" key="11">
    <source>
        <dbReference type="EnsemblMetazoa" id="Aqu2.1.28087_001"/>
    </source>
</evidence>
<reference evidence="11" key="2">
    <citation type="submission" date="2017-05" db="UniProtKB">
        <authorList>
            <consortium name="EnsemblMetazoa"/>
        </authorList>
    </citation>
    <scope>IDENTIFICATION</scope>
</reference>
<dbReference type="InterPro" id="IPR025887">
    <property type="entry name" value="Glyco_hydro_31_N_dom"/>
</dbReference>
<dbReference type="FunFam" id="2.60.40.1180:FF:000001">
    <property type="entry name" value="Maltase-glucoamylase, intestinal"/>
    <property type="match status" value="1"/>
</dbReference>
<dbReference type="InterPro" id="IPR013780">
    <property type="entry name" value="Glyco_hydro_b"/>
</dbReference>
<dbReference type="Pfam" id="PF21365">
    <property type="entry name" value="Glyco_hydro_31_3rd"/>
    <property type="match status" value="1"/>
</dbReference>
<evidence type="ECO:0000256" key="4">
    <source>
        <dbReference type="ARBA" id="ARBA00023136"/>
    </source>
</evidence>
<dbReference type="PROSITE" id="PS00707">
    <property type="entry name" value="GLYCOSYL_HYDROL_F31_2"/>
    <property type="match status" value="1"/>
</dbReference>
<evidence type="ECO:0000256" key="9">
    <source>
        <dbReference type="SAM" id="Phobius"/>
    </source>
</evidence>
<evidence type="ECO:0000256" key="6">
    <source>
        <dbReference type="ARBA" id="ARBA00023295"/>
    </source>
</evidence>
<dbReference type="Proteomes" id="UP000007879">
    <property type="component" value="Unassembled WGS sequence"/>
</dbReference>
<sequence>MSAGKKGRYQVLEENHSIQTRKDTATCCLRPYQRCLLVASLCLLILIVIGLAVALVFTLSPSSNKAGGNTPSPTPPPSNGCPIDPPNGSLPCPYTREGDCTTFGCCWYKNTTSCLLVPSCNHDSNSLFSCLPEGDGWSYDKSEEVCHSRGCCWQPNATIRCSYSSNHGYRLDGKLQDGPFGVMATLVRKESFPSMFGGDSKRLKVDVTYETDYRLRVKIYDESQSDRYQVPLNLTSKVFGQTQTKKPSNMMYSFSLTESESFGFEIKRTSSQATLFKMAPGLVVSDQFLQISSHLPSSYIYGLGEHATPWRLDMNYSKLTLFSRDVPPDPVFDTTRNLYGVHPMYLCMDNITGSAHGVFLLNSNAMEIELLPYPAITYRTIGGVLDFYFLLGPSPDDVISQYTQLIGRPFLPPYWSLGFHLCRWGYFSSERTLEVVERMRHYGIPQDTQWNDIDYMSDHLDFTYNHTSYATMPQLVDNLHAHGQHYVVITDPGISATKPAGTYPPYDDGLDDRIFIMNETGSGPLLGMVWPGITAYPDFTNPATESYWLEALTQFHDNISFDGLWIDMNEPSNFIPGSIYGCSNSTLNNPPYLPVAIRAQGSILDKTLCMTGVQYLSSHYNVHSLYGHTEAIETMRSLQSLFNKRSLVISRSTYPGSGVYTGHWLGDNASQWPHLRQSIPGILNFALFGIPLVGADICGFFDNTTSQLCMRWQQVGAFYPFSRNHNSYNTIAQDPTEFGEEVINSTRNVLLIRYKLLPFLYTLFYHAHTNGSMVATPLLSVFPSDTETWSNARQFMWGKALLISPVLEENATSVVAYFPKGRWFDYRNGTEFVSKGQYVVILEAPLDYIPLHVLGGSIIPQQEPNTTTTLSKQNPYSLLVSLNATGESYGSLFIDDGEELDSIENGHYTLLAFHVEKGQLSSIVLSGGYSAAVNCTMNEVTVYGLSQEPAGVTGDDVIDWNWTNNVLFINVNVTNLNKPFTLNWS</sequence>
<feature type="domain" description="P-type" evidence="10">
    <location>
        <begin position="118"/>
        <end position="165"/>
    </location>
</feature>
<dbReference type="InterPro" id="IPR011013">
    <property type="entry name" value="Gal_mutarotase_sf_dom"/>
</dbReference>
<dbReference type="CDD" id="cd06602">
    <property type="entry name" value="GH31_MGAM_SI_GAA"/>
    <property type="match status" value="1"/>
</dbReference>
<accession>A0A1X7UKX4</accession>
<dbReference type="InterPro" id="IPR030459">
    <property type="entry name" value="Glyco_hydro_31_CS"/>
</dbReference>